<feature type="transmembrane region" description="Helical" evidence="2">
    <location>
        <begin position="75"/>
        <end position="95"/>
    </location>
</feature>
<dbReference type="AlphaFoldDB" id="A0A7D8AAN9"/>
<dbReference type="PROSITE" id="PS00430">
    <property type="entry name" value="TONB_DEPENDENT_REC_1"/>
    <property type="match status" value="1"/>
</dbReference>
<gene>
    <name evidence="3" type="ORF">FVO59_13890</name>
</gene>
<sequence>MLRRARMTGVLAFLLAGAVGIISSTQVWATVQRADAGESLSVTGAVIYPLLAPLSLAVLALGAALSIAGPVLRHVIAVLGLGASVALILGTVPLVGAAPLSAIAPAVTEATGLGGEASLREVVAAVTATAWPVIAMLCWVVLGLAAGFVLITARRWPAGGRRYRSASEAAHHGTGPLDAVDSWDELSHGTDPTDSAR</sequence>
<dbReference type="Pfam" id="PF09534">
    <property type="entry name" value="Trp_oprn_chp"/>
    <property type="match status" value="1"/>
</dbReference>
<keyword evidence="2" id="KW-0472">Membrane</keyword>
<evidence type="ECO:0000313" key="4">
    <source>
        <dbReference type="Proteomes" id="UP000515708"/>
    </source>
</evidence>
<proteinExistence type="predicted"/>
<name>A0A7D8AAN9_9MICO</name>
<reference evidence="3 4" key="1">
    <citation type="journal article" date="2020" name="Front. Microbiol.">
        <title>Design of Bacterial Strain-Specific qPCR Assays Using NGS Data and Publicly Available Resources and Its Application to Track Biocontrol Strains.</title>
        <authorList>
            <person name="Hernandez I."/>
            <person name="Sant C."/>
            <person name="Martinez R."/>
            <person name="Fernandez C."/>
        </authorList>
    </citation>
    <scope>NUCLEOTIDE SEQUENCE [LARGE SCALE GENOMIC DNA]</scope>
    <source>
        <strain evidence="3 4">B24</strain>
    </source>
</reference>
<keyword evidence="2" id="KW-1133">Transmembrane helix</keyword>
<protein>
    <submittedName>
        <fullName evidence="3">Trp biosynthesis-associated membrane protein</fullName>
    </submittedName>
</protein>
<dbReference type="InterPro" id="IPR010916">
    <property type="entry name" value="TonB_box_CS"/>
</dbReference>
<dbReference type="Proteomes" id="UP000515708">
    <property type="component" value="Chromosome"/>
</dbReference>
<evidence type="ECO:0000256" key="2">
    <source>
        <dbReference type="SAM" id="Phobius"/>
    </source>
</evidence>
<dbReference type="InterPro" id="IPR019051">
    <property type="entry name" value="Trp_biosyn_TM_oprn/chp"/>
</dbReference>
<feature type="transmembrane region" description="Helical" evidence="2">
    <location>
        <begin position="45"/>
        <end position="68"/>
    </location>
</feature>
<organism evidence="3 4">
    <name type="scientific">Microbacterium esteraromaticum</name>
    <dbReference type="NCBI Taxonomy" id="57043"/>
    <lineage>
        <taxon>Bacteria</taxon>
        <taxon>Bacillati</taxon>
        <taxon>Actinomycetota</taxon>
        <taxon>Actinomycetes</taxon>
        <taxon>Micrococcales</taxon>
        <taxon>Microbacteriaceae</taxon>
        <taxon>Microbacterium</taxon>
    </lineage>
</organism>
<dbReference type="EMBL" id="CP043732">
    <property type="protein sequence ID" value="QMU98160.1"/>
    <property type="molecule type" value="Genomic_DNA"/>
</dbReference>
<evidence type="ECO:0000256" key="1">
    <source>
        <dbReference type="SAM" id="MobiDB-lite"/>
    </source>
</evidence>
<feature type="transmembrane region" description="Helical" evidence="2">
    <location>
        <begin position="130"/>
        <end position="153"/>
    </location>
</feature>
<keyword evidence="2" id="KW-0812">Transmembrane</keyword>
<feature type="region of interest" description="Disordered" evidence="1">
    <location>
        <begin position="171"/>
        <end position="197"/>
    </location>
</feature>
<evidence type="ECO:0000313" key="3">
    <source>
        <dbReference type="EMBL" id="QMU98160.1"/>
    </source>
</evidence>
<dbReference type="RefSeq" id="WP_182253170.1">
    <property type="nucleotide sequence ID" value="NZ_CP043732.1"/>
</dbReference>
<accession>A0A7D8AAN9</accession>